<comment type="caution">
    <text evidence="3">The sequence shown here is derived from an EMBL/GenBank/DDBJ whole genome shotgun (WGS) entry which is preliminary data.</text>
</comment>
<keyword evidence="1" id="KW-0175">Coiled coil</keyword>
<feature type="compositionally biased region" description="Polar residues" evidence="2">
    <location>
        <begin position="515"/>
        <end position="537"/>
    </location>
</feature>
<sequence>MGEVCRDLEARCEQVEEPLRLEQQKVQELEDELRSLKAQHGELAVHASNLENREVDREFFIQGLEAEKVQAEQDCQRASDVNDDLIKRTEDLQQKLDDANQTAETTLNSARQDYDRMKSELRALLTKEETRNEEQTAILDRMKAHITSLEDDLDSTQAHLEEEQKVSEDLRATLDDALQHIEEQKTAKLQAQAEVSDLLEKEAAYIDQLRHAQAALIESRGTSAELKAEHDALLKSLTAEIESMRKQADLDLHRVMEEASNEREAMDSHLQLAKEEIDCLIGDKEGLSTELQARETRIGKLQRKIEKLIEARNVAEARLAELESWRNNILSAMGAPTGGILGNATIPHRHPESRPGPTSPPSINRRRTFAEFEGNLDNGLDEDPDRTESERTQSPGERQDTERSVSASPTPKRAKVQRQQPFKLPMLKQATSTSKDAKRHSTRLSESRRMSTAARKPLGDVSAERGNLSPVRKSVGGAKNVNPEGVAQSSTRSAKQASQFGGSFDVSDFLEGTPFTPSGRRQQQFESFGSEDTTVDV</sequence>
<accession>A0ABR3TTH6</accession>
<gene>
    <name evidence="3" type="ORF">SLS58_004499</name>
</gene>
<evidence type="ECO:0000313" key="3">
    <source>
        <dbReference type="EMBL" id="KAL1644219.1"/>
    </source>
</evidence>
<evidence type="ECO:0000256" key="1">
    <source>
        <dbReference type="SAM" id="Coils"/>
    </source>
</evidence>
<feature type="coiled-coil region" evidence="1">
    <location>
        <begin position="227"/>
        <end position="318"/>
    </location>
</feature>
<proteinExistence type="predicted"/>
<keyword evidence="4" id="KW-1185">Reference proteome</keyword>
<feature type="coiled-coil region" evidence="1">
    <location>
        <begin position="12"/>
        <end position="201"/>
    </location>
</feature>
<feature type="compositionally biased region" description="Basic and acidic residues" evidence="2">
    <location>
        <begin position="386"/>
        <end position="403"/>
    </location>
</feature>
<evidence type="ECO:0000313" key="4">
    <source>
        <dbReference type="Proteomes" id="UP001521184"/>
    </source>
</evidence>
<feature type="compositionally biased region" description="Polar residues" evidence="2">
    <location>
        <begin position="487"/>
        <end position="501"/>
    </location>
</feature>
<organism evidence="3 4">
    <name type="scientific">Diplodia intermedia</name>
    <dbReference type="NCBI Taxonomy" id="856260"/>
    <lineage>
        <taxon>Eukaryota</taxon>
        <taxon>Fungi</taxon>
        <taxon>Dikarya</taxon>
        <taxon>Ascomycota</taxon>
        <taxon>Pezizomycotina</taxon>
        <taxon>Dothideomycetes</taxon>
        <taxon>Dothideomycetes incertae sedis</taxon>
        <taxon>Botryosphaeriales</taxon>
        <taxon>Botryosphaeriaceae</taxon>
        <taxon>Diplodia</taxon>
    </lineage>
</organism>
<protein>
    <submittedName>
        <fullName evidence="3">Uncharacterized protein</fullName>
    </submittedName>
</protein>
<name>A0ABR3TTH6_9PEZI</name>
<reference evidence="3 4" key="1">
    <citation type="journal article" date="2023" name="Plant Dis.">
        <title>First Report of Diplodia intermedia Causing Canker and Dieback Diseases on Apple Trees in Canada.</title>
        <authorList>
            <person name="Ellouze W."/>
            <person name="Ilyukhin E."/>
            <person name="Sulman M."/>
            <person name="Ali S."/>
        </authorList>
    </citation>
    <scope>NUCLEOTIDE SEQUENCE [LARGE SCALE GENOMIC DNA]</scope>
    <source>
        <strain evidence="3 4">M45-28</strain>
    </source>
</reference>
<dbReference type="Proteomes" id="UP001521184">
    <property type="component" value="Unassembled WGS sequence"/>
</dbReference>
<feature type="region of interest" description="Disordered" evidence="2">
    <location>
        <begin position="340"/>
        <end position="537"/>
    </location>
</feature>
<dbReference type="EMBL" id="JAKEKT020000024">
    <property type="protein sequence ID" value="KAL1644219.1"/>
    <property type="molecule type" value="Genomic_DNA"/>
</dbReference>
<evidence type="ECO:0000256" key="2">
    <source>
        <dbReference type="SAM" id="MobiDB-lite"/>
    </source>
</evidence>